<protein>
    <submittedName>
        <fullName evidence="2">PQQ-binding-like beta-propeller repeat protein</fullName>
    </submittedName>
</protein>
<sequence length="689" mass="70332">MTAPLHVDRGVAVLDSDGDGVVAYDTGSGDEVWRDDELGCFPDFAHSGQLVCRSGDGELHLIDAATGASRRIAGNPEAAGVMRVLVGGFVHRGAVYLHGYPGEGDGYLLARRDIDGSGWSTVTIAASQMCPILGDPVPSATFNGSIGLDTGSAGAFVFDPDTLAILTTGANFSAVPGPDGPLFARPCTTPAPGAGGGPAGPGALTALNGKVVGDYGSVILPSWQVSATPRDVAVADGDLVDLATGDVAAGVFPWAADSRPALSGLVVVGDTAVFTAPEGRAGVDLATGEVLWSGRVEDPGKPVGTDGRLLFFTTGQAVDLATGEVAWTLPVTGTGGGVGTAPDGLIVSDRAGVNFYRATGDPVTSLPGQGNITVAGAGNADGAELSATSPGSPADVSTGERGVLTACGRVPELKAEALSLDGGILTADMFVKPTCPEGDVLAGRGLTIRLLTDGGTTVASGVFDLSGSPVGIPASGRSVRFVFPEGSYWIAPGSLAGDRAAATGEVSGTVRLSGATLIVECERGDGGAERKTRPVEVNLSGSTDGDLSGSTEAGVARDNGLGAEEVVETACEALEEIRRRDRPIIEAELAGLWQPQLASMQPGTGGHDCDSILRAHLEFRDPYPTSRLVWSGDWRNYDRKDWWVTLSGVGFPTAEGALQWCRDQGFGHDDCYARLVSNDVGPEGTARYL</sequence>
<name>A0ABS1FMH0_9CORY</name>
<dbReference type="InterPro" id="IPR002372">
    <property type="entry name" value="PQQ_rpt_dom"/>
</dbReference>
<keyword evidence="3" id="KW-1185">Reference proteome</keyword>
<comment type="caution">
    <text evidence="2">The sequence shown here is derived from an EMBL/GenBank/DDBJ whole genome shotgun (WGS) entry which is preliminary data.</text>
</comment>
<dbReference type="RefSeq" id="WP_200259689.1">
    <property type="nucleotide sequence ID" value="NZ_JAENIP020000003.1"/>
</dbReference>
<dbReference type="Pfam" id="PF13360">
    <property type="entry name" value="PQQ_2"/>
    <property type="match status" value="2"/>
</dbReference>
<reference evidence="2" key="1">
    <citation type="submission" date="2021-01" db="EMBL/GenBank/DDBJ databases">
        <title>Characterization of Corynebacterium spp. from penguins.</title>
        <authorList>
            <person name="Svec P."/>
        </authorList>
    </citation>
    <scope>NUCLEOTIDE SEQUENCE</scope>
    <source>
        <strain evidence="2">CCM 8835</strain>
    </source>
</reference>
<dbReference type="InterPro" id="IPR011047">
    <property type="entry name" value="Quinoprotein_ADH-like_sf"/>
</dbReference>
<evidence type="ECO:0000313" key="3">
    <source>
        <dbReference type="Proteomes" id="UP000650005"/>
    </source>
</evidence>
<evidence type="ECO:0000313" key="2">
    <source>
        <dbReference type="EMBL" id="MBK1844627.1"/>
    </source>
</evidence>
<evidence type="ECO:0000259" key="1">
    <source>
        <dbReference type="Pfam" id="PF13360"/>
    </source>
</evidence>
<proteinExistence type="predicted"/>
<gene>
    <name evidence="2" type="ORF">JIM95_08565</name>
</gene>
<feature type="domain" description="Pyrrolo-quinoline quinone repeat" evidence="1">
    <location>
        <begin position="254"/>
        <end position="355"/>
    </location>
</feature>
<feature type="domain" description="Pyrrolo-quinoline quinone repeat" evidence="1">
    <location>
        <begin position="5"/>
        <end position="99"/>
    </location>
</feature>
<organism evidence="2 3">
    <name type="scientific">Corynebacterium antarcticum</name>
    <dbReference type="NCBI Taxonomy" id="2800405"/>
    <lineage>
        <taxon>Bacteria</taxon>
        <taxon>Bacillati</taxon>
        <taxon>Actinomycetota</taxon>
        <taxon>Actinomycetes</taxon>
        <taxon>Mycobacteriales</taxon>
        <taxon>Corynebacteriaceae</taxon>
        <taxon>Corynebacterium</taxon>
    </lineage>
</organism>
<dbReference type="Gene3D" id="2.130.10.10">
    <property type="entry name" value="YVTN repeat-like/Quinoprotein amine dehydrogenase"/>
    <property type="match status" value="2"/>
</dbReference>
<dbReference type="InterPro" id="IPR015943">
    <property type="entry name" value="WD40/YVTN_repeat-like_dom_sf"/>
</dbReference>
<accession>A0ABS1FMH0</accession>
<dbReference type="Proteomes" id="UP000650005">
    <property type="component" value="Unassembled WGS sequence"/>
</dbReference>
<dbReference type="EMBL" id="JAENIP010000014">
    <property type="protein sequence ID" value="MBK1844627.1"/>
    <property type="molecule type" value="Genomic_DNA"/>
</dbReference>
<dbReference type="SUPFAM" id="SSF50998">
    <property type="entry name" value="Quinoprotein alcohol dehydrogenase-like"/>
    <property type="match status" value="1"/>
</dbReference>